<dbReference type="Proteomes" id="UP000322887">
    <property type="component" value="Chromosome"/>
</dbReference>
<protein>
    <submittedName>
        <fullName evidence="1">Uncharacterized protein</fullName>
    </submittedName>
</protein>
<sequence>MSLLLTLNGSSTLDAFLIAPHNNQVFPSILGLATDDGTTVDVEIQVSAQGAGIVLSQTNITVGSGGSTVSVHAISPSLVRNDTTLNILVGGVLEGSISLTAISNPRVWFDGRFEVRFATGQGFYNDPRGNPDGTGRGWMWALEGEPDFVPADSVPDRIEKPVGRVIRFHNPVAPRSHVPPIGVFVKAVEGEVGGTKERFTGGDPMVGAAVNLGPNTYFASNQPVNPADRTAGRLPEERHGDGEQPLALFQCRLGDQFSGGSKTGAFVPGTTESQSPRNPDFRPYAQGLTVLSPGERAAFPFLSLGEFSTQRVNQLLSEFVALKAAGQTNSVEFRNLRLRIGHLLPLLEQSLQNQIIADHGPDGVTRLVPSQSFGWGQREVYRGMINESINIQPNDSSILSYFSQFPSFHFLCVFFNFHTDEACGHCYGAVDPSQQPPTL</sequence>
<name>A0ABX5YNL4_9PLAN</name>
<dbReference type="RefSeq" id="WP_002643683.1">
    <property type="nucleotide sequence ID" value="NZ_CP042910.1"/>
</dbReference>
<dbReference type="EMBL" id="CP042910">
    <property type="protein sequence ID" value="QEG17253.1"/>
    <property type="molecule type" value="Genomic_DNA"/>
</dbReference>
<gene>
    <name evidence="1" type="ORF">GmarT_31310</name>
</gene>
<organism evidence="1 2">
    <name type="scientific">Gimesia maris</name>
    <dbReference type="NCBI Taxonomy" id="122"/>
    <lineage>
        <taxon>Bacteria</taxon>
        <taxon>Pseudomonadati</taxon>
        <taxon>Planctomycetota</taxon>
        <taxon>Planctomycetia</taxon>
        <taxon>Planctomycetales</taxon>
        <taxon>Planctomycetaceae</taxon>
        <taxon>Gimesia</taxon>
    </lineage>
</organism>
<keyword evidence="2" id="KW-1185">Reference proteome</keyword>
<accession>A0ABX5YNL4</accession>
<evidence type="ECO:0000313" key="2">
    <source>
        <dbReference type="Proteomes" id="UP000322887"/>
    </source>
</evidence>
<evidence type="ECO:0000313" key="1">
    <source>
        <dbReference type="EMBL" id="QEG17253.1"/>
    </source>
</evidence>
<dbReference type="GeneID" id="98647659"/>
<proteinExistence type="predicted"/>
<reference evidence="1 2" key="1">
    <citation type="submission" date="2019-08" db="EMBL/GenBank/DDBJ databases">
        <title>Deep-cultivation of Planctomycetes and their phenomic and genomic characterization uncovers novel biology.</title>
        <authorList>
            <person name="Wiegand S."/>
            <person name="Jogler M."/>
            <person name="Boedeker C."/>
            <person name="Pinto D."/>
            <person name="Vollmers J."/>
            <person name="Rivas-Marin E."/>
            <person name="Kohn T."/>
            <person name="Peeters S.H."/>
            <person name="Heuer A."/>
            <person name="Rast P."/>
            <person name="Oberbeckmann S."/>
            <person name="Bunk B."/>
            <person name="Jeske O."/>
            <person name="Meyerdierks A."/>
            <person name="Storesund J.E."/>
            <person name="Kallscheuer N."/>
            <person name="Luecker S."/>
            <person name="Lage O.M."/>
            <person name="Pohl T."/>
            <person name="Merkel B.J."/>
            <person name="Hornburger P."/>
            <person name="Mueller R.-W."/>
            <person name="Bruemmer F."/>
            <person name="Labrenz M."/>
            <person name="Spormann A.M."/>
            <person name="Op den Camp H."/>
            <person name="Overmann J."/>
            <person name="Amann R."/>
            <person name="Jetten M.S.M."/>
            <person name="Mascher T."/>
            <person name="Medema M.H."/>
            <person name="Devos D.P."/>
            <person name="Kaster A.-K."/>
            <person name="Ovreas L."/>
            <person name="Rohde M."/>
            <person name="Galperin M.Y."/>
            <person name="Jogler C."/>
        </authorList>
    </citation>
    <scope>NUCLEOTIDE SEQUENCE [LARGE SCALE GENOMIC DNA]</scope>
    <source>
        <strain evidence="1 2">DSM 8797</strain>
    </source>
</reference>